<dbReference type="RefSeq" id="WP_137013090.1">
    <property type="nucleotide sequence ID" value="NZ_SZPX01000004.1"/>
</dbReference>
<keyword evidence="2" id="KW-1185">Reference proteome</keyword>
<protein>
    <recommendedName>
        <fullName evidence="3">Addiction module protein</fullName>
    </recommendedName>
</protein>
<sequence>MIQLSIEEPKIEKFFNSSKDEIMKALKFIVDNDIHDFSQINNTSELSEEQKKELGSRINSFHKDCSIGRNWNDIKSDLER</sequence>
<evidence type="ECO:0000313" key="1">
    <source>
        <dbReference type="EMBL" id="TKI69493.1"/>
    </source>
</evidence>
<dbReference type="AlphaFoldDB" id="A0A4V5TLX1"/>
<gene>
    <name evidence="1" type="ORF">FCU45_05410</name>
</gene>
<name>A0A4V5TLX1_9BACT</name>
<reference evidence="1 2" key="1">
    <citation type="submission" date="2019-04" db="EMBL/GenBank/DDBJ databases">
        <title>Sulfurimonas crateris sp. nov. a facultative anaerobic sulfur-oxidizing chemolithautotrophic bacterium isolated from a terrestrial mud vulcano.</title>
        <authorList>
            <person name="Ratnikova N.M."/>
            <person name="Slobodkin A.I."/>
            <person name="Merkel A.Y."/>
            <person name="Novikov A."/>
            <person name="Bonch-Osmolovskaya E.A."/>
            <person name="Slobodkina G.B."/>
        </authorList>
    </citation>
    <scope>NUCLEOTIDE SEQUENCE [LARGE SCALE GENOMIC DNA]</scope>
    <source>
        <strain evidence="1 2">SN118</strain>
    </source>
</reference>
<evidence type="ECO:0000313" key="2">
    <source>
        <dbReference type="Proteomes" id="UP000309561"/>
    </source>
</evidence>
<dbReference type="EMBL" id="SZPX01000004">
    <property type="protein sequence ID" value="TKI69493.1"/>
    <property type="molecule type" value="Genomic_DNA"/>
</dbReference>
<comment type="caution">
    <text evidence="1">The sequence shown here is derived from an EMBL/GenBank/DDBJ whole genome shotgun (WGS) entry which is preliminary data.</text>
</comment>
<dbReference type="Proteomes" id="UP000309561">
    <property type="component" value="Unassembled WGS sequence"/>
</dbReference>
<accession>A0A4V5TLX1</accession>
<proteinExistence type="predicted"/>
<evidence type="ECO:0008006" key="3">
    <source>
        <dbReference type="Google" id="ProtNLM"/>
    </source>
</evidence>
<organism evidence="1 2">
    <name type="scientific">Sulfurimonas crateris</name>
    <dbReference type="NCBI Taxonomy" id="2574727"/>
    <lineage>
        <taxon>Bacteria</taxon>
        <taxon>Pseudomonadati</taxon>
        <taxon>Campylobacterota</taxon>
        <taxon>Epsilonproteobacteria</taxon>
        <taxon>Campylobacterales</taxon>
        <taxon>Sulfurimonadaceae</taxon>
        <taxon>Sulfurimonas</taxon>
    </lineage>
</organism>